<evidence type="ECO:0000313" key="3">
    <source>
        <dbReference type="Proteomes" id="UP000024635"/>
    </source>
</evidence>
<reference evidence="3" key="1">
    <citation type="journal article" date="2015" name="Nat. Genet.">
        <title>The genome and transcriptome of the zoonotic hookworm Ancylostoma ceylanicum identify infection-specific gene families.</title>
        <authorList>
            <person name="Schwarz E.M."/>
            <person name="Hu Y."/>
            <person name="Antoshechkin I."/>
            <person name="Miller M.M."/>
            <person name="Sternberg P.W."/>
            <person name="Aroian R.V."/>
        </authorList>
    </citation>
    <scope>NUCLEOTIDE SEQUENCE</scope>
    <source>
        <strain evidence="3">HY135</strain>
    </source>
</reference>
<proteinExistence type="predicted"/>
<dbReference type="EMBL" id="JARK01001388">
    <property type="protein sequence ID" value="EYC11109.1"/>
    <property type="molecule type" value="Genomic_DNA"/>
</dbReference>
<accession>A0A016U731</accession>
<sequence>MFWWCSVLNRCGLSLVGFRVAVEAVLPPVLCTLLTGNVNHDCHSRGRNIHNVRLRRIDVAAAGVALVIDVPCS</sequence>
<dbReference type="Proteomes" id="UP000024635">
    <property type="component" value="Unassembled WGS sequence"/>
</dbReference>
<evidence type="ECO:0000313" key="2">
    <source>
        <dbReference type="EMBL" id="EYC11109.1"/>
    </source>
</evidence>
<dbReference type="AlphaFoldDB" id="A0A016U731"/>
<comment type="caution">
    <text evidence="2">The sequence shown here is derived from an EMBL/GenBank/DDBJ whole genome shotgun (WGS) entry which is preliminary data.</text>
</comment>
<name>A0A016U731_9BILA</name>
<keyword evidence="1" id="KW-0732">Signal</keyword>
<feature type="chain" id="PRO_5001488915" description="Secreted protein" evidence="1">
    <location>
        <begin position="25"/>
        <end position="73"/>
    </location>
</feature>
<evidence type="ECO:0000256" key="1">
    <source>
        <dbReference type="SAM" id="SignalP"/>
    </source>
</evidence>
<protein>
    <recommendedName>
        <fullName evidence="4">Secreted protein</fullName>
    </recommendedName>
</protein>
<keyword evidence="3" id="KW-1185">Reference proteome</keyword>
<evidence type="ECO:0008006" key="4">
    <source>
        <dbReference type="Google" id="ProtNLM"/>
    </source>
</evidence>
<feature type="signal peptide" evidence="1">
    <location>
        <begin position="1"/>
        <end position="24"/>
    </location>
</feature>
<organism evidence="2 3">
    <name type="scientific">Ancylostoma ceylanicum</name>
    <dbReference type="NCBI Taxonomy" id="53326"/>
    <lineage>
        <taxon>Eukaryota</taxon>
        <taxon>Metazoa</taxon>
        <taxon>Ecdysozoa</taxon>
        <taxon>Nematoda</taxon>
        <taxon>Chromadorea</taxon>
        <taxon>Rhabditida</taxon>
        <taxon>Rhabditina</taxon>
        <taxon>Rhabditomorpha</taxon>
        <taxon>Strongyloidea</taxon>
        <taxon>Ancylostomatidae</taxon>
        <taxon>Ancylostomatinae</taxon>
        <taxon>Ancylostoma</taxon>
    </lineage>
</organism>
<gene>
    <name evidence="2" type="primary">Acey_s0052.g2225</name>
    <name evidence="2" type="ORF">Y032_0052g2225</name>
</gene>